<sequence length="283" mass="32094">MANNNSQNTSNSQQIQYNSFGVPIQPQQVQPRDKTQQVRIFLYSTIPDNETQVFKRGLSSLESEKRQKKGTPKRKSMENEREKHKAEYEKSGLKSLLTQFGSKAKAVDELERDAQNIRTNISALMSKVQSKVNKPIQVTPPPPTTQHPQPQMLQLPATEQPHHGFFTSSMLNKLTYIILFPFNFLLDLIRSLYSSINWTMLLFCVLLMELTIIGLIWTVKRSQNTYLYVEPYEPVVHGTFGVDQSMSLGIVCSVVNSIRDFVAEVMNGGRGFGSPSYDGFVPI</sequence>
<feature type="compositionally biased region" description="Basic and acidic residues" evidence="1">
    <location>
        <begin position="75"/>
        <end position="90"/>
    </location>
</feature>
<evidence type="ECO:0000313" key="4">
    <source>
        <dbReference type="Proteomes" id="UP000789570"/>
    </source>
</evidence>
<feature type="transmembrane region" description="Helical" evidence="2">
    <location>
        <begin position="174"/>
        <end position="193"/>
    </location>
</feature>
<feature type="compositionally biased region" description="Low complexity" evidence="1">
    <location>
        <begin position="1"/>
        <end position="19"/>
    </location>
</feature>
<evidence type="ECO:0000256" key="2">
    <source>
        <dbReference type="SAM" id="Phobius"/>
    </source>
</evidence>
<keyword evidence="2" id="KW-1133">Transmembrane helix</keyword>
<dbReference type="AlphaFoldDB" id="A0A9N8W7X6"/>
<protein>
    <submittedName>
        <fullName evidence="3">11943_t:CDS:1</fullName>
    </submittedName>
</protein>
<evidence type="ECO:0000313" key="3">
    <source>
        <dbReference type="EMBL" id="CAG8477326.1"/>
    </source>
</evidence>
<dbReference type="EMBL" id="CAJVPQ010000390">
    <property type="protein sequence ID" value="CAG8477326.1"/>
    <property type="molecule type" value="Genomic_DNA"/>
</dbReference>
<proteinExistence type="predicted"/>
<name>A0A9N8W7X6_9GLOM</name>
<gene>
    <name evidence="3" type="ORF">FCALED_LOCUS2530</name>
</gene>
<feature type="region of interest" description="Disordered" evidence="1">
    <location>
        <begin position="55"/>
        <end position="90"/>
    </location>
</feature>
<dbReference type="OrthoDB" id="2425483at2759"/>
<dbReference type="Proteomes" id="UP000789570">
    <property type="component" value="Unassembled WGS sequence"/>
</dbReference>
<organism evidence="3 4">
    <name type="scientific">Funneliformis caledonium</name>
    <dbReference type="NCBI Taxonomy" id="1117310"/>
    <lineage>
        <taxon>Eukaryota</taxon>
        <taxon>Fungi</taxon>
        <taxon>Fungi incertae sedis</taxon>
        <taxon>Mucoromycota</taxon>
        <taxon>Glomeromycotina</taxon>
        <taxon>Glomeromycetes</taxon>
        <taxon>Glomerales</taxon>
        <taxon>Glomeraceae</taxon>
        <taxon>Funneliformis</taxon>
    </lineage>
</organism>
<feature type="transmembrane region" description="Helical" evidence="2">
    <location>
        <begin position="199"/>
        <end position="219"/>
    </location>
</feature>
<keyword evidence="2" id="KW-0812">Transmembrane</keyword>
<reference evidence="3" key="1">
    <citation type="submission" date="2021-06" db="EMBL/GenBank/DDBJ databases">
        <authorList>
            <person name="Kallberg Y."/>
            <person name="Tangrot J."/>
            <person name="Rosling A."/>
        </authorList>
    </citation>
    <scope>NUCLEOTIDE SEQUENCE</scope>
    <source>
        <strain evidence="3">UK204</strain>
    </source>
</reference>
<feature type="region of interest" description="Disordered" evidence="1">
    <location>
        <begin position="1"/>
        <end position="35"/>
    </location>
</feature>
<evidence type="ECO:0000256" key="1">
    <source>
        <dbReference type="SAM" id="MobiDB-lite"/>
    </source>
</evidence>
<keyword evidence="4" id="KW-1185">Reference proteome</keyword>
<comment type="caution">
    <text evidence="3">The sequence shown here is derived from an EMBL/GenBank/DDBJ whole genome shotgun (WGS) entry which is preliminary data.</text>
</comment>
<accession>A0A9N8W7X6</accession>
<keyword evidence="2" id="KW-0472">Membrane</keyword>